<proteinExistence type="predicted"/>
<evidence type="ECO:0000313" key="2">
    <source>
        <dbReference type="Proteomes" id="UP001177260"/>
    </source>
</evidence>
<accession>A0ACC3BH49</accession>
<keyword evidence="2" id="KW-1185">Reference proteome</keyword>
<sequence length="619" mass="70191">MDHETSGAQEWHLPGYGRIVLKESNPAFQPTTPREPVPKVQVPAVRNPLNQNADDGVPVEIPSGKPSFENRPRGWSRPARGRGGFRDSMNLPAPFGSFKHESSSQLLFLWPKEGPSIKEALGPKLESLDSIRSKFLCHVFVLKDDSNFICVLGDDHDTIKHIAHRLRTKWAEVIANSNIVSKVYIVEPPEAGYMRRKVVVQNNTLHKATLSGAMLSESELKNWRSRGKLIQSKNNARVINAVERSLRGLVFVRGHLRMRVNIGSFILENYRLPKDDKSWYGFEEFREMLLYDQTKGRLIPGLKVDQKELLTRCYKATHLLEPYDTTCSSLENAELAYSVNFEFLGSNNSMLRLEAEFARSPGAQEYEIRQRRWLRPRKSGQNTERQAPLQIGVIDFERSDWQLEVKSLEFYEASSVNVSLKAFSHLINFRRSTTMHDIFAEPQRKVMFSQSAPVARFVEKTAMRYRLKGTEYILEIARYDEYSRVNTQEFPEQSMATMVSEISDVPSTSWGASVFNPKWDNLLGGHANLSVGHSAAYSMNLDTFFPAQKESPFEGKHTGFWEFVSLVRQIAAVLGSTPVPPNAAPNTSFIPKFTNKKKSRPASHEGSSGLMQTDLGTLF</sequence>
<name>A0ACC3BH49_9EURO</name>
<evidence type="ECO:0000313" key="1">
    <source>
        <dbReference type="EMBL" id="KAK1150153.1"/>
    </source>
</evidence>
<reference evidence="1 2" key="1">
    <citation type="journal article" date="2023" name="ACS Omega">
        <title>Identification of the Neoaspergillic Acid Biosynthesis Gene Cluster by Establishing an In Vitro CRISPR-Ribonucleoprotein Genetic System in Aspergillus melleus.</title>
        <authorList>
            <person name="Yuan B."/>
            <person name="Grau M.F."/>
            <person name="Murata R.M."/>
            <person name="Torok T."/>
            <person name="Venkateswaran K."/>
            <person name="Stajich J.E."/>
            <person name="Wang C.C.C."/>
        </authorList>
    </citation>
    <scope>NUCLEOTIDE SEQUENCE [LARGE SCALE GENOMIC DNA]</scope>
    <source>
        <strain evidence="1 2">IMV 1140</strain>
    </source>
</reference>
<organism evidence="1 2">
    <name type="scientific">Aspergillus melleus</name>
    <dbReference type="NCBI Taxonomy" id="138277"/>
    <lineage>
        <taxon>Eukaryota</taxon>
        <taxon>Fungi</taxon>
        <taxon>Dikarya</taxon>
        <taxon>Ascomycota</taxon>
        <taxon>Pezizomycotina</taxon>
        <taxon>Eurotiomycetes</taxon>
        <taxon>Eurotiomycetidae</taxon>
        <taxon>Eurotiales</taxon>
        <taxon>Aspergillaceae</taxon>
        <taxon>Aspergillus</taxon>
        <taxon>Aspergillus subgen. Circumdati</taxon>
    </lineage>
</organism>
<dbReference type="Proteomes" id="UP001177260">
    <property type="component" value="Unassembled WGS sequence"/>
</dbReference>
<gene>
    <name evidence="1" type="ORF">N8T08_000052</name>
</gene>
<protein>
    <submittedName>
        <fullName evidence="1">Uncharacterized protein</fullName>
    </submittedName>
</protein>
<dbReference type="EMBL" id="JAOPJF010000001">
    <property type="protein sequence ID" value="KAK1150153.1"/>
    <property type="molecule type" value="Genomic_DNA"/>
</dbReference>
<comment type="caution">
    <text evidence="1">The sequence shown here is derived from an EMBL/GenBank/DDBJ whole genome shotgun (WGS) entry which is preliminary data.</text>
</comment>